<evidence type="ECO:0000313" key="3">
    <source>
        <dbReference type="EMBL" id="EEJ71553.1"/>
    </source>
</evidence>
<dbReference type="PATRIC" id="fig|525365.8.peg.1866"/>
<name>C2EPH7_9LACO</name>
<organism evidence="3 4">
    <name type="scientific">Lactobacillus ultunensis DSM 16047</name>
    <dbReference type="NCBI Taxonomy" id="525365"/>
    <lineage>
        <taxon>Bacteria</taxon>
        <taxon>Bacillati</taxon>
        <taxon>Bacillota</taxon>
        <taxon>Bacilli</taxon>
        <taxon>Lactobacillales</taxon>
        <taxon>Lactobacillaceae</taxon>
        <taxon>Lactobacillus</taxon>
    </lineage>
</organism>
<proteinExistence type="inferred from homology"/>
<dbReference type="Pfam" id="PF02604">
    <property type="entry name" value="PhdYeFM_antitox"/>
    <property type="match status" value="1"/>
</dbReference>
<dbReference type="InterPro" id="IPR036165">
    <property type="entry name" value="YefM-like_sf"/>
</dbReference>
<dbReference type="STRING" id="525365.HMPREF0548_1573"/>
<dbReference type="eggNOG" id="COG2161">
    <property type="taxonomic scope" value="Bacteria"/>
</dbReference>
<evidence type="ECO:0000256" key="1">
    <source>
        <dbReference type="ARBA" id="ARBA00009981"/>
    </source>
</evidence>
<dbReference type="Proteomes" id="UP000005583">
    <property type="component" value="Unassembled WGS sequence"/>
</dbReference>
<protein>
    <recommendedName>
        <fullName evidence="2">Antitoxin</fullName>
    </recommendedName>
</protein>
<dbReference type="Gene3D" id="3.40.1620.10">
    <property type="entry name" value="YefM-like domain"/>
    <property type="match status" value="1"/>
</dbReference>
<dbReference type="OrthoDB" id="9802003at2"/>
<dbReference type="InterPro" id="IPR051405">
    <property type="entry name" value="phD/YefM_antitoxin"/>
</dbReference>
<comment type="caution">
    <text evidence="3">The sequence shown here is derived from an EMBL/GenBank/DDBJ whole genome shotgun (WGS) entry which is preliminary data.</text>
</comment>
<dbReference type="NCBIfam" id="TIGR01552">
    <property type="entry name" value="phd_fam"/>
    <property type="match status" value="1"/>
</dbReference>
<dbReference type="InterPro" id="IPR006442">
    <property type="entry name" value="Antitoxin_Phd/YefM"/>
</dbReference>
<keyword evidence="4" id="KW-1185">Reference proteome</keyword>
<gene>
    <name evidence="3" type="ORF">HMPREF0548_1573</name>
</gene>
<sequence length="83" mass="9806">MDAVNYSNFRKNLKTYFRQVNDNSEPLIVINKNHKNNVVVLSKNEYDSLMETLSIQSNEYLMDKIKRGREQVSLGKIKDKIRK</sequence>
<dbReference type="PANTHER" id="PTHR33713:SF6">
    <property type="entry name" value="ANTITOXIN YEFM"/>
    <property type="match status" value="1"/>
</dbReference>
<evidence type="ECO:0000313" key="4">
    <source>
        <dbReference type="Proteomes" id="UP000005583"/>
    </source>
</evidence>
<evidence type="ECO:0000256" key="2">
    <source>
        <dbReference type="RuleBase" id="RU362080"/>
    </source>
</evidence>
<dbReference type="AlphaFoldDB" id="C2EPH7"/>
<dbReference type="SUPFAM" id="SSF143120">
    <property type="entry name" value="YefM-like"/>
    <property type="match status" value="1"/>
</dbReference>
<dbReference type="HOGENOM" id="CLU_155837_4_2_9"/>
<dbReference type="PANTHER" id="PTHR33713">
    <property type="entry name" value="ANTITOXIN YAFN-RELATED"/>
    <property type="match status" value="1"/>
</dbReference>
<reference evidence="3 4" key="1">
    <citation type="submission" date="2009-01" db="EMBL/GenBank/DDBJ databases">
        <authorList>
            <person name="Qin X."/>
            <person name="Bachman B."/>
            <person name="Battles P."/>
            <person name="Bell A."/>
            <person name="Bess C."/>
            <person name="Bickham C."/>
            <person name="Chaboub L."/>
            <person name="Chen D."/>
            <person name="Coyle M."/>
            <person name="Deiros D.R."/>
            <person name="Dinh H."/>
            <person name="Forbes L."/>
            <person name="Fowler G."/>
            <person name="Francisco L."/>
            <person name="Fu Q."/>
            <person name="Gubbala S."/>
            <person name="Hale W."/>
            <person name="Han Y."/>
            <person name="Hemphill L."/>
            <person name="Highlander S.K."/>
            <person name="Hirani K."/>
            <person name="Hogues M."/>
            <person name="Jackson L."/>
            <person name="Jakkamsetti A."/>
            <person name="Javaid M."/>
            <person name="Jiang H."/>
            <person name="Korchina V."/>
            <person name="Kovar C."/>
            <person name="Lara F."/>
            <person name="Lee S."/>
            <person name="Mata R."/>
            <person name="Mathew T."/>
            <person name="Moen C."/>
            <person name="Morales K."/>
            <person name="Munidasa M."/>
            <person name="Nazareth L."/>
            <person name="Ngo R."/>
            <person name="Nguyen L."/>
            <person name="Okwuonu G."/>
            <person name="Ongeri F."/>
            <person name="Patil S."/>
            <person name="Petrosino J."/>
            <person name="Pham C."/>
            <person name="Pham P."/>
            <person name="Pu L.-L."/>
            <person name="Puazo M."/>
            <person name="Raj R."/>
            <person name="Reid J."/>
            <person name="Rouhana J."/>
            <person name="Saada N."/>
            <person name="Shang Y."/>
            <person name="Simmons D."/>
            <person name="Thornton R."/>
            <person name="Warren J."/>
            <person name="Weissenberger G."/>
            <person name="Zhang J."/>
            <person name="Zhang L."/>
            <person name="Zhou C."/>
            <person name="Zhu D."/>
            <person name="Muzny D."/>
            <person name="Worley K."/>
            <person name="Gibbs R."/>
        </authorList>
    </citation>
    <scope>NUCLEOTIDE SEQUENCE [LARGE SCALE GENOMIC DNA]</scope>
    <source>
        <strain evidence="3 4">DSM 16047</strain>
    </source>
</reference>
<comment type="function">
    <text evidence="2">Antitoxin component of a type II toxin-antitoxin (TA) system.</text>
</comment>
<dbReference type="RefSeq" id="WP_007126068.1">
    <property type="nucleotide sequence ID" value="NZ_AZFO01000006.1"/>
</dbReference>
<accession>C2EPH7</accession>
<comment type="similarity">
    <text evidence="1 2">Belongs to the phD/YefM antitoxin family.</text>
</comment>
<dbReference type="EMBL" id="ACGU01000070">
    <property type="protein sequence ID" value="EEJ71553.1"/>
    <property type="molecule type" value="Genomic_DNA"/>
</dbReference>